<feature type="domain" description="F-box" evidence="1">
    <location>
        <begin position="187"/>
        <end position="233"/>
    </location>
</feature>
<dbReference type="SUPFAM" id="SSF81383">
    <property type="entry name" value="F-box domain"/>
    <property type="match status" value="1"/>
</dbReference>
<dbReference type="OrthoDB" id="101791at2759"/>
<protein>
    <submittedName>
        <fullName evidence="2">Putative F-box family protein</fullName>
    </submittedName>
</protein>
<proteinExistence type="predicted"/>
<dbReference type="Pfam" id="PF12937">
    <property type="entry name" value="F-box-like"/>
    <property type="match status" value="1"/>
</dbReference>
<dbReference type="CDD" id="cd22165">
    <property type="entry name" value="F-box_AtSKIP22-like"/>
    <property type="match status" value="1"/>
</dbReference>
<dbReference type="InterPro" id="IPR001810">
    <property type="entry name" value="F-box_dom"/>
</dbReference>
<dbReference type="AlphaFoldDB" id="A0A7J7CCQ3"/>
<dbReference type="PANTHER" id="PTHR47602:SF2">
    <property type="entry name" value="F-BOX PROTEIN SKIP22"/>
    <property type="match status" value="1"/>
</dbReference>
<dbReference type="InParanoid" id="A0A7J7CCQ3"/>
<evidence type="ECO:0000259" key="1">
    <source>
        <dbReference type="PROSITE" id="PS50181"/>
    </source>
</evidence>
<dbReference type="PANTHER" id="PTHR47602">
    <property type="entry name" value="F-BOX PROTEIN SKIP22"/>
    <property type="match status" value="1"/>
</dbReference>
<name>A0A7J7CCQ3_TRIWF</name>
<reference evidence="2 3" key="1">
    <citation type="journal article" date="2020" name="Nat. Commun.">
        <title>Genome of Tripterygium wilfordii and identification of cytochrome P450 involved in triptolide biosynthesis.</title>
        <authorList>
            <person name="Tu L."/>
            <person name="Su P."/>
            <person name="Zhang Z."/>
            <person name="Gao L."/>
            <person name="Wang J."/>
            <person name="Hu T."/>
            <person name="Zhou J."/>
            <person name="Zhang Y."/>
            <person name="Zhao Y."/>
            <person name="Liu Y."/>
            <person name="Song Y."/>
            <person name="Tong Y."/>
            <person name="Lu Y."/>
            <person name="Yang J."/>
            <person name="Xu C."/>
            <person name="Jia M."/>
            <person name="Peters R.J."/>
            <person name="Huang L."/>
            <person name="Gao W."/>
        </authorList>
    </citation>
    <scope>NUCLEOTIDE SEQUENCE [LARGE SCALE GENOMIC DNA]</scope>
    <source>
        <strain evidence="3">cv. XIE 37</strain>
        <tissue evidence="2">Leaf</tissue>
    </source>
</reference>
<dbReference type="Gene3D" id="1.20.1280.50">
    <property type="match status" value="1"/>
</dbReference>
<comment type="caution">
    <text evidence="2">The sequence shown here is derived from an EMBL/GenBank/DDBJ whole genome shotgun (WGS) entry which is preliminary data.</text>
</comment>
<dbReference type="PROSITE" id="PS50181">
    <property type="entry name" value="FBOX"/>
    <property type="match status" value="1"/>
</dbReference>
<organism evidence="2 3">
    <name type="scientific">Tripterygium wilfordii</name>
    <name type="common">Thunder God vine</name>
    <dbReference type="NCBI Taxonomy" id="458696"/>
    <lineage>
        <taxon>Eukaryota</taxon>
        <taxon>Viridiplantae</taxon>
        <taxon>Streptophyta</taxon>
        <taxon>Embryophyta</taxon>
        <taxon>Tracheophyta</taxon>
        <taxon>Spermatophyta</taxon>
        <taxon>Magnoliopsida</taxon>
        <taxon>eudicotyledons</taxon>
        <taxon>Gunneridae</taxon>
        <taxon>Pentapetalae</taxon>
        <taxon>rosids</taxon>
        <taxon>fabids</taxon>
        <taxon>Celastrales</taxon>
        <taxon>Celastraceae</taxon>
        <taxon>Tripterygium</taxon>
    </lineage>
</organism>
<gene>
    <name evidence="2" type="ORF">HS088_TW18G00399</name>
</gene>
<dbReference type="Proteomes" id="UP000593562">
    <property type="component" value="Unassembled WGS sequence"/>
</dbReference>
<dbReference type="EMBL" id="JAAARO010000018">
    <property type="protein sequence ID" value="KAF5731715.1"/>
    <property type="molecule type" value="Genomic_DNA"/>
</dbReference>
<evidence type="ECO:0000313" key="2">
    <source>
        <dbReference type="EMBL" id="KAF5731715.1"/>
    </source>
</evidence>
<dbReference type="SMART" id="SM00256">
    <property type="entry name" value="FBOX"/>
    <property type="match status" value="1"/>
</dbReference>
<dbReference type="Gene3D" id="3.40.1000.30">
    <property type="match status" value="1"/>
</dbReference>
<evidence type="ECO:0000313" key="3">
    <source>
        <dbReference type="Proteomes" id="UP000593562"/>
    </source>
</evidence>
<sequence length="305" mass="35218">MDIDRGDVNCTDKGLYELLFLRRVLREELGSDYSHHNNMLVAAVHAVFLEAGFVGFDLMSDVQVHRLSEDKWPSNAFTISLGYILPELLDDKSKNSMTESVELKFQRLGHFMNVYGSGGSGLVYRVCLNVRRFLRTMDLVWAYPGKNDKSTSSYLEKEVLDFWKIVKDGLALPLLIQLCDKNGLTLPACLMRLPTELKLKILDLLPGVDIARMGCVCSEMHSLSSYNDLWKKKSMEEFGVCIGMQVLFPWKEIFATLWVNRKQRQKRRRSMPIPVEHCEHGRRFRRRQKLRRTGHEIILHPTPAT</sequence>
<dbReference type="InterPro" id="IPR036047">
    <property type="entry name" value="F-box-like_dom_sf"/>
</dbReference>
<accession>A0A7J7CCQ3</accession>
<keyword evidence="3" id="KW-1185">Reference proteome</keyword>